<feature type="region of interest" description="Disordered" evidence="9">
    <location>
        <begin position="1"/>
        <end position="28"/>
    </location>
</feature>
<keyword evidence="3" id="KW-0805">Transcription regulation</keyword>
<feature type="region of interest" description="Disordered" evidence="9">
    <location>
        <begin position="534"/>
        <end position="567"/>
    </location>
</feature>
<dbReference type="InterPro" id="IPR051439">
    <property type="entry name" value="XlnR/Xlr1"/>
</dbReference>
<feature type="compositionally biased region" description="Polar residues" evidence="9">
    <location>
        <begin position="152"/>
        <end position="171"/>
    </location>
</feature>
<dbReference type="AlphaFoldDB" id="A0A430M0Y0"/>
<evidence type="ECO:0000256" key="7">
    <source>
        <dbReference type="ARBA" id="ARBA00023242"/>
    </source>
</evidence>
<dbReference type="Pfam" id="PF00172">
    <property type="entry name" value="Zn_clus"/>
    <property type="match status" value="1"/>
</dbReference>
<dbReference type="GO" id="GO:0000981">
    <property type="term" value="F:DNA-binding transcription factor activity, RNA polymerase II-specific"/>
    <property type="evidence" value="ECO:0007669"/>
    <property type="project" value="InterPro"/>
</dbReference>
<dbReference type="SMART" id="SM00066">
    <property type="entry name" value="GAL4"/>
    <property type="match status" value="1"/>
</dbReference>
<comment type="caution">
    <text evidence="11">The sequence shown here is derived from an EMBL/GenBank/DDBJ whole genome shotgun (WGS) entry which is preliminary data.</text>
</comment>
<evidence type="ECO:0000256" key="1">
    <source>
        <dbReference type="ARBA" id="ARBA00022723"/>
    </source>
</evidence>
<sequence>MLSNPLQRFSPYQNIASSNISPDGNVQQTQIQGNGLETLGQNHQYPIQPLSQPVSLQNPHLARAGPQTKNRQHPYGTAARGSGASGIRRRISRACDQCNQLRTKCDGQHPCAHCIVEFGLGCEYIRERKKRGKASRKELAQQAAAQAAAAGNGQSPDEITGENNQASNKGLETSGIPHSGERQPSTSSKSSKDQSDDVMRHAQGLEGLENLGSMNEQPQLGRPPALDSEQMENHGGLDLNGFGNMTHNYDTQGLELNGQPYGPGGRNSMSGYSEFPYSMQAQSPPNFGNNTAFRMGNSPLGYSMGKGASPGWGISMASPPGQYQSQIPQANFGNSKLRYPVLEPLIPHLNNILPISLACDLMDLYFASSSSAQMHPMSPYVLGFVLRKKYFLHPTKPRHCQPALLASMLWVAAQTSDAPFLASTPSARAKTCQKLLELTVYLLRPLIHTTSGDAPSPVADGVALGGLGVAMPGSISLDALTGESGPFGAAGSLDDVITYIHLAVVVSASEYKGASMRWWTAAWGLARELKLGRELPVGPSPTSQETSAMDTETGEDQDGNNGGYVTEEEREERRRIWWLLYIVDRHLALCYNRPLFLLDIECQGLLQPMDDKAWQNGDFNNLSSSNTDPSLLNTGPDGYVSDSSQICGPQYECRGHSIFGYFLPLMTILGEVVDLHHAKNHPRFGMAFRPGHEWDAQTAEITRHLEIYEQSLQAFELKHLPRSGDDKVDGQHGENNELSGVPEITTPSVHSVHSSGSGRLTEGNIQTRIVMAYGTHVMHVLHILLAGKWDPINLLDDDDLWISSQGFITATSHAVAAAEAINQILEFDPGLEFMPFFFGIYLLQGSFLLLLIADKLQSEASPSVAKACETIVRAHEACVVTLSTEYQRKFSKVMRSALAQVRGRVPEDLGEQQQRRRELLALYRWTKDGTGLAL</sequence>
<feature type="domain" description="Zn(2)-C6 fungal-type" evidence="10">
    <location>
        <begin position="94"/>
        <end position="124"/>
    </location>
</feature>
<dbReference type="InterPro" id="IPR001138">
    <property type="entry name" value="Zn2Cys6_DnaBD"/>
</dbReference>
<evidence type="ECO:0000256" key="2">
    <source>
        <dbReference type="ARBA" id="ARBA00022833"/>
    </source>
</evidence>
<dbReference type="GO" id="GO:0008270">
    <property type="term" value="F:zinc ion binding"/>
    <property type="evidence" value="ECO:0007669"/>
    <property type="project" value="InterPro"/>
</dbReference>
<name>A0A430M0Y0_9HYPO</name>
<gene>
    <name evidence="11" type="ORF">BHE90_003816</name>
</gene>
<feature type="region of interest" description="Disordered" evidence="9">
    <location>
        <begin position="133"/>
        <end position="242"/>
    </location>
</feature>
<organism evidence="11 12">
    <name type="scientific">Fusarium euwallaceae</name>
    <dbReference type="NCBI Taxonomy" id="1147111"/>
    <lineage>
        <taxon>Eukaryota</taxon>
        <taxon>Fungi</taxon>
        <taxon>Dikarya</taxon>
        <taxon>Ascomycota</taxon>
        <taxon>Pezizomycotina</taxon>
        <taxon>Sordariomycetes</taxon>
        <taxon>Hypocreomycetidae</taxon>
        <taxon>Hypocreales</taxon>
        <taxon>Nectriaceae</taxon>
        <taxon>Fusarium</taxon>
        <taxon>Fusarium solani species complex</taxon>
    </lineage>
</organism>
<feature type="compositionally biased region" description="Low complexity" evidence="9">
    <location>
        <begin position="748"/>
        <end position="758"/>
    </location>
</feature>
<dbReference type="CDD" id="cd12148">
    <property type="entry name" value="fungal_TF_MHR"/>
    <property type="match status" value="1"/>
</dbReference>
<dbReference type="Gene3D" id="4.10.240.10">
    <property type="entry name" value="Zn(2)-C6 fungal-type DNA-binding domain"/>
    <property type="match status" value="1"/>
</dbReference>
<evidence type="ECO:0000256" key="9">
    <source>
        <dbReference type="SAM" id="MobiDB-lite"/>
    </source>
</evidence>
<feature type="compositionally biased region" description="Low complexity" evidence="9">
    <location>
        <begin position="140"/>
        <end position="150"/>
    </location>
</feature>
<keyword evidence="12" id="KW-1185">Reference proteome</keyword>
<dbReference type="FunFam" id="4.10.240.10:FF:000004">
    <property type="entry name" value="Xylanolytic transcriptional activator XlnR"/>
    <property type="match status" value="1"/>
</dbReference>
<keyword evidence="5" id="KW-0010">Activator</keyword>
<dbReference type="SUPFAM" id="SSF57701">
    <property type="entry name" value="Zn2/Cys6 DNA-binding domain"/>
    <property type="match status" value="1"/>
</dbReference>
<dbReference type="GO" id="GO:0006351">
    <property type="term" value="P:DNA-templated transcription"/>
    <property type="evidence" value="ECO:0007669"/>
    <property type="project" value="InterPro"/>
</dbReference>
<keyword evidence="7" id="KW-0539">Nucleus</keyword>
<dbReference type="Pfam" id="PF04082">
    <property type="entry name" value="Fungal_trans"/>
    <property type="match status" value="1"/>
</dbReference>
<evidence type="ECO:0000256" key="5">
    <source>
        <dbReference type="ARBA" id="ARBA00023159"/>
    </source>
</evidence>
<dbReference type="PROSITE" id="PS50048">
    <property type="entry name" value="ZN2_CY6_FUNGAL_2"/>
    <property type="match status" value="1"/>
</dbReference>
<dbReference type="EMBL" id="MIKF01000037">
    <property type="protein sequence ID" value="RTE81636.1"/>
    <property type="molecule type" value="Genomic_DNA"/>
</dbReference>
<evidence type="ECO:0000256" key="8">
    <source>
        <dbReference type="ARBA" id="ARBA00037990"/>
    </source>
</evidence>
<feature type="compositionally biased region" description="Basic and acidic residues" evidence="9">
    <location>
        <begin position="724"/>
        <end position="735"/>
    </location>
</feature>
<accession>A0A430M0Y0</accession>
<keyword evidence="1" id="KW-0479">Metal-binding</keyword>
<protein>
    <submittedName>
        <fullName evidence="11">Xylanolytic transcriptional activator xlnR</fullName>
    </submittedName>
</protein>
<feature type="compositionally biased region" description="Basic and acidic residues" evidence="9">
    <location>
        <begin position="190"/>
        <end position="200"/>
    </location>
</feature>
<feature type="region of interest" description="Disordered" evidence="9">
    <location>
        <begin position="57"/>
        <end position="86"/>
    </location>
</feature>
<comment type="similarity">
    <text evidence="8">Belongs to the xlnR/xlr1 family.</text>
</comment>
<evidence type="ECO:0000256" key="6">
    <source>
        <dbReference type="ARBA" id="ARBA00023163"/>
    </source>
</evidence>
<evidence type="ECO:0000313" key="11">
    <source>
        <dbReference type="EMBL" id="RTE81636.1"/>
    </source>
</evidence>
<dbReference type="Proteomes" id="UP000287124">
    <property type="component" value="Unassembled WGS sequence"/>
</dbReference>
<evidence type="ECO:0000313" key="12">
    <source>
        <dbReference type="Proteomes" id="UP000287124"/>
    </source>
</evidence>
<dbReference type="GO" id="GO:0003677">
    <property type="term" value="F:DNA binding"/>
    <property type="evidence" value="ECO:0007669"/>
    <property type="project" value="UniProtKB-KW"/>
</dbReference>
<dbReference type="SMART" id="SM00906">
    <property type="entry name" value="Fungal_trans"/>
    <property type="match status" value="1"/>
</dbReference>
<dbReference type="PANTHER" id="PTHR47663">
    <property type="entry name" value="XYLANOLYTIC TRANSCRIPTIONAL ACTIVATOR XLNR-RELATED"/>
    <property type="match status" value="1"/>
</dbReference>
<keyword evidence="4" id="KW-0238">DNA-binding</keyword>
<keyword evidence="6" id="KW-0804">Transcription</keyword>
<dbReference type="CDD" id="cd00067">
    <property type="entry name" value="GAL4"/>
    <property type="match status" value="1"/>
</dbReference>
<evidence type="ECO:0000256" key="3">
    <source>
        <dbReference type="ARBA" id="ARBA00023015"/>
    </source>
</evidence>
<proteinExistence type="inferred from homology"/>
<keyword evidence="2" id="KW-0862">Zinc</keyword>
<dbReference type="InterPro" id="IPR036864">
    <property type="entry name" value="Zn2-C6_fun-type_DNA-bd_sf"/>
</dbReference>
<reference evidence="11 12" key="1">
    <citation type="submission" date="2017-06" db="EMBL/GenBank/DDBJ databases">
        <title>Comparative genomic analysis of Ambrosia Fusariam Clade fungi.</title>
        <authorList>
            <person name="Stajich J.E."/>
            <person name="Carrillo J."/>
            <person name="Kijimoto T."/>
            <person name="Eskalen A."/>
            <person name="O'Donnell K."/>
            <person name="Kasson M."/>
        </authorList>
    </citation>
    <scope>NUCLEOTIDE SEQUENCE [LARGE SCALE GENOMIC DNA]</scope>
    <source>
        <strain evidence="11 12">UCR1854</strain>
    </source>
</reference>
<evidence type="ECO:0000259" key="10">
    <source>
        <dbReference type="PROSITE" id="PS50048"/>
    </source>
</evidence>
<feature type="region of interest" description="Disordered" evidence="9">
    <location>
        <begin position="724"/>
        <end position="758"/>
    </location>
</feature>
<dbReference type="InterPro" id="IPR007219">
    <property type="entry name" value="XnlR_reg_dom"/>
</dbReference>
<evidence type="ECO:0000256" key="4">
    <source>
        <dbReference type="ARBA" id="ARBA00023125"/>
    </source>
</evidence>
<feature type="compositionally biased region" description="Polar residues" evidence="9">
    <location>
        <begin position="540"/>
        <end position="550"/>
    </location>
</feature>
<dbReference type="PANTHER" id="PTHR47663:SF1">
    <property type="entry name" value="XYLANOLYTIC TRANSCRIPTIONAL ACTIVATOR XLNR-RELATED"/>
    <property type="match status" value="1"/>
</dbReference>